<organism evidence="1 2">
    <name type="scientific">Neurospora intermedia</name>
    <dbReference type="NCBI Taxonomy" id="5142"/>
    <lineage>
        <taxon>Eukaryota</taxon>
        <taxon>Fungi</taxon>
        <taxon>Dikarya</taxon>
        <taxon>Ascomycota</taxon>
        <taxon>Pezizomycotina</taxon>
        <taxon>Sordariomycetes</taxon>
        <taxon>Sordariomycetidae</taxon>
        <taxon>Sordariales</taxon>
        <taxon>Sordariaceae</taxon>
        <taxon>Neurospora</taxon>
    </lineage>
</organism>
<accession>A0ABR3DDA5</accession>
<reference evidence="1 2" key="1">
    <citation type="submission" date="2023-09" db="EMBL/GenBank/DDBJ databases">
        <title>Multi-omics analysis of a traditional fermented food reveals byproduct-associated fungal strains for waste-to-food upcycling.</title>
        <authorList>
            <consortium name="Lawrence Berkeley National Laboratory"/>
            <person name="Rekdal V.M."/>
            <person name="Villalobos-Escobedo J.M."/>
            <person name="Rodriguez-Valeron N."/>
            <person name="Garcia M.O."/>
            <person name="Vasquez D.P."/>
            <person name="Damayanti I."/>
            <person name="Sorensen P.M."/>
            <person name="Baidoo E.E."/>
            <person name="De Carvalho A.C."/>
            <person name="Riley R."/>
            <person name="Lipzen A."/>
            <person name="He G."/>
            <person name="Yan M."/>
            <person name="Haridas S."/>
            <person name="Daum C."/>
            <person name="Yoshinaga Y."/>
            <person name="Ng V."/>
            <person name="Grigoriev I.V."/>
            <person name="Munk R."/>
            <person name="Nuraida L."/>
            <person name="Wijaya C.H."/>
            <person name="Morales P.-C."/>
            <person name="Keasling J.D."/>
        </authorList>
    </citation>
    <scope>NUCLEOTIDE SEQUENCE [LARGE SCALE GENOMIC DNA]</scope>
    <source>
        <strain evidence="1 2">FGSC 2613</strain>
    </source>
</reference>
<dbReference type="EMBL" id="JAVLET010000005">
    <property type="protein sequence ID" value="KAL0469761.1"/>
    <property type="molecule type" value="Genomic_DNA"/>
</dbReference>
<evidence type="ECO:0000313" key="2">
    <source>
        <dbReference type="Proteomes" id="UP001451303"/>
    </source>
</evidence>
<evidence type="ECO:0000313" key="1">
    <source>
        <dbReference type="EMBL" id="KAL0469761.1"/>
    </source>
</evidence>
<keyword evidence="2" id="KW-1185">Reference proteome</keyword>
<comment type="caution">
    <text evidence="1">The sequence shown here is derived from an EMBL/GenBank/DDBJ whole genome shotgun (WGS) entry which is preliminary data.</text>
</comment>
<name>A0ABR3DDA5_NEUIN</name>
<gene>
    <name evidence="1" type="ORF">QR685DRAFT_300221</name>
</gene>
<sequence>MPSHLSSSTSSAASNNIIHHSNTFTPLNIKFHHLCPKNPHSAVFSNTFGSLAVFSSVNPNSMCVCMCMCVCVCVSNYMLTDPITKCCWQGELKVASESSSFLFAGTLGEKFKETKVIMQVGR</sequence>
<dbReference type="Proteomes" id="UP001451303">
    <property type="component" value="Unassembled WGS sequence"/>
</dbReference>
<protein>
    <submittedName>
        <fullName evidence="1">Uncharacterized protein</fullName>
    </submittedName>
</protein>
<proteinExistence type="predicted"/>